<protein>
    <submittedName>
        <fullName evidence="1">Uncharacterized protein</fullName>
    </submittedName>
</protein>
<reference evidence="2" key="1">
    <citation type="journal article" date="2013" name="Science">
        <title>The Amborella genome and the evolution of flowering plants.</title>
        <authorList>
            <consortium name="Amborella Genome Project"/>
        </authorList>
    </citation>
    <scope>NUCLEOTIDE SEQUENCE [LARGE SCALE GENOMIC DNA]</scope>
</reference>
<dbReference type="Gramene" id="ERN09881">
    <property type="protein sequence ID" value="ERN09881"/>
    <property type="gene ID" value="AMTR_s00013p00118380"/>
</dbReference>
<dbReference type="Proteomes" id="UP000017836">
    <property type="component" value="Unassembled WGS sequence"/>
</dbReference>
<proteinExistence type="predicted"/>
<evidence type="ECO:0000313" key="1">
    <source>
        <dbReference type="EMBL" id="ERN09881.1"/>
    </source>
</evidence>
<dbReference type="AlphaFoldDB" id="W1PQ84"/>
<sequence length="102" mass="11125">MQLPCKNWREFGNRRTKRGSLMGFAPFERNNNGMGWEKYKVKGLGSCQSACPLLRLGMSSGRASKERPKSNTWPTGQTCALLCVVGSGPSSGNRARLICGLS</sequence>
<organism evidence="1 2">
    <name type="scientific">Amborella trichopoda</name>
    <dbReference type="NCBI Taxonomy" id="13333"/>
    <lineage>
        <taxon>Eukaryota</taxon>
        <taxon>Viridiplantae</taxon>
        <taxon>Streptophyta</taxon>
        <taxon>Embryophyta</taxon>
        <taxon>Tracheophyta</taxon>
        <taxon>Spermatophyta</taxon>
        <taxon>Magnoliopsida</taxon>
        <taxon>Amborellales</taxon>
        <taxon>Amborellaceae</taxon>
        <taxon>Amborella</taxon>
    </lineage>
</organism>
<name>W1PQ84_AMBTC</name>
<dbReference type="HOGENOM" id="CLU_2281188_0_0_1"/>
<accession>W1PQ84</accession>
<dbReference type="EMBL" id="KI392979">
    <property type="protein sequence ID" value="ERN09881.1"/>
    <property type="molecule type" value="Genomic_DNA"/>
</dbReference>
<keyword evidence="2" id="KW-1185">Reference proteome</keyword>
<gene>
    <name evidence="1" type="ORF">AMTR_s00013p00118380</name>
</gene>
<evidence type="ECO:0000313" key="2">
    <source>
        <dbReference type="Proteomes" id="UP000017836"/>
    </source>
</evidence>